<reference evidence="3" key="1">
    <citation type="journal article" date="2019" name="Int. J. Syst. Evol. Microbiol.">
        <title>The Global Catalogue of Microorganisms (GCM) 10K type strain sequencing project: providing services to taxonomists for standard genome sequencing and annotation.</title>
        <authorList>
            <consortium name="The Broad Institute Genomics Platform"/>
            <consortium name="The Broad Institute Genome Sequencing Center for Infectious Disease"/>
            <person name="Wu L."/>
            <person name="Ma J."/>
        </authorList>
    </citation>
    <scope>NUCLEOTIDE SEQUENCE [LARGE SCALE GENOMIC DNA]</scope>
    <source>
        <strain evidence="3">JCM 15575</strain>
    </source>
</reference>
<gene>
    <name evidence="2" type="ORF">GCM10009807_10040</name>
</gene>
<dbReference type="RefSeq" id="WP_344052240.1">
    <property type="nucleotide sequence ID" value="NZ_BAAAPK010000001.1"/>
</dbReference>
<dbReference type="EMBL" id="BAAAPK010000001">
    <property type="protein sequence ID" value="GAA1667882.1"/>
    <property type="molecule type" value="Genomic_DNA"/>
</dbReference>
<evidence type="ECO:0000313" key="2">
    <source>
        <dbReference type="EMBL" id="GAA1667882.1"/>
    </source>
</evidence>
<feature type="transmembrane region" description="Helical" evidence="1">
    <location>
        <begin position="96"/>
        <end position="120"/>
    </location>
</feature>
<dbReference type="Proteomes" id="UP001500596">
    <property type="component" value="Unassembled WGS sequence"/>
</dbReference>
<evidence type="ECO:0000256" key="1">
    <source>
        <dbReference type="SAM" id="Phobius"/>
    </source>
</evidence>
<name>A0ABN2GA12_9MICO</name>
<evidence type="ECO:0008006" key="4">
    <source>
        <dbReference type="Google" id="ProtNLM"/>
    </source>
</evidence>
<organism evidence="2 3">
    <name type="scientific">Microbacterium lacus</name>
    <dbReference type="NCBI Taxonomy" id="415217"/>
    <lineage>
        <taxon>Bacteria</taxon>
        <taxon>Bacillati</taxon>
        <taxon>Actinomycetota</taxon>
        <taxon>Actinomycetes</taxon>
        <taxon>Micrococcales</taxon>
        <taxon>Microbacteriaceae</taxon>
        <taxon>Microbacterium</taxon>
    </lineage>
</organism>
<keyword evidence="1" id="KW-1133">Transmembrane helix</keyword>
<comment type="caution">
    <text evidence="2">The sequence shown here is derived from an EMBL/GenBank/DDBJ whole genome shotgun (WGS) entry which is preliminary data.</text>
</comment>
<accession>A0ABN2GA12</accession>
<protein>
    <recommendedName>
        <fullName evidence="4">Integral membrane protein</fullName>
    </recommendedName>
</protein>
<feature type="transmembrane region" description="Helical" evidence="1">
    <location>
        <begin position="23"/>
        <end position="45"/>
    </location>
</feature>
<keyword evidence="1" id="KW-0472">Membrane</keyword>
<evidence type="ECO:0000313" key="3">
    <source>
        <dbReference type="Proteomes" id="UP001500596"/>
    </source>
</evidence>
<keyword evidence="3" id="KW-1185">Reference proteome</keyword>
<proteinExistence type="predicted"/>
<keyword evidence="1" id="KW-0812">Transmembrane</keyword>
<sequence length="128" mass="13155">MSAAIAPEADAEAGLWSVGWFRVLTIVNVSLVAGSVVVGLLMAYGEPGTPPAWAILAFPVVPTTFVAPAVSLVIVAGAAALSSLNMYGRPQKGARFLRAMTVWGTIALTVPVAIAGFWYLPALIGSLS</sequence>